<feature type="chain" id="PRO_5035889590" description="Secreted protein" evidence="1">
    <location>
        <begin position="23"/>
        <end position="76"/>
    </location>
</feature>
<evidence type="ECO:0008006" key="4">
    <source>
        <dbReference type="Google" id="ProtNLM"/>
    </source>
</evidence>
<gene>
    <name evidence="2" type="ORF">KC19_4G168200</name>
</gene>
<evidence type="ECO:0000256" key="1">
    <source>
        <dbReference type="SAM" id="SignalP"/>
    </source>
</evidence>
<dbReference type="EMBL" id="CM026424">
    <property type="protein sequence ID" value="KAG0580368.1"/>
    <property type="molecule type" value="Genomic_DNA"/>
</dbReference>
<accession>A0A8T0ID37</accession>
<proteinExistence type="predicted"/>
<sequence>MHISGSVAPACSLRHLCRLVQCLYFCCLYQPYDFSLWFVNLFWIESACNGAQCGPCQFEGEYGLQRSDCGVVHTWT</sequence>
<dbReference type="Proteomes" id="UP000822688">
    <property type="component" value="Chromosome 4"/>
</dbReference>
<evidence type="ECO:0000313" key="2">
    <source>
        <dbReference type="EMBL" id="KAG0580368.1"/>
    </source>
</evidence>
<reference evidence="2" key="1">
    <citation type="submission" date="2020-06" db="EMBL/GenBank/DDBJ databases">
        <title>WGS assembly of Ceratodon purpureus strain R40.</title>
        <authorList>
            <person name="Carey S.B."/>
            <person name="Jenkins J."/>
            <person name="Shu S."/>
            <person name="Lovell J.T."/>
            <person name="Sreedasyam A."/>
            <person name="Maumus F."/>
            <person name="Tiley G.P."/>
            <person name="Fernandez-Pozo N."/>
            <person name="Barry K."/>
            <person name="Chen C."/>
            <person name="Wang M."/>
            <person name="Lipzen A."/>
            <person name="Daum C."/>
            <person name="Saski C.A."/>
            <person name="Payton A.C."/>
            <person name="Mcbreen J.C."/>
            <person name="Conrad R.E."/>
            <person name="Kollar L.M."/>
            <person name="Olsson S."/>
            <person name="Huttunen S."/>
            <person name="Landis J.B."/>
            <person name="Wickett N.J."/>
            <person name="Johnson M.G."/>
            <person name="Rensing S.A."/>
            <person name="Grimwood J."/>
            <person name="Schmutz J."/>
            <person name="Mcdaniel S.F."/>
        </authorList>
    </citation>
    <scope>NUCLEOTIDE SEQUENCE</scope>
    <source>
        <strain evidence="2">R40</strain>
    </source>
</reference>
<name>A0A8T0ID37_CERPU</name>
<keyword evidence="1" id="KW-0732">Signal</keyword>
<feature type="signal peptide" evidence="1">
    <location>
        <begin position="1"/>
        <end position="22"/>
    </location>
</feature>
<protein>
    <recommendedName>
        <fullName evidence="4">Secreted protein</fullName>
    </recommendedName>
</protein>
<organism evidence="2 3">
    <name type="scientific">Ceratodon purpureus</name>
    <name type="common">Fire moss</name>
    <name type="synonym">Dicranum purpureum</name>
    <dbReference type="NCBI Taxonomy" id="3225"/>
    <lineage>
        <taxon>Eukaryota</taxon>
        <taxon>Viridiplantae</taxon>
        <taxon>Streptophyta</taxon>
        <taxon>Embryophyta</taxon>
        <taxon>Bryophyta</taxon>
        <taxon>Bryophytina</taxon>
        <taxon>Bryopsida</taxon>
        <taxon>Dicranidae</taxon>
        <taxon>Pseudoditrichales</taxon>
        <taxon>Ditrichaceae</taxon>
        <taxon>Ceratodon</taxon>
    </lineage>
</organism>
<evidence type="ECO:0000313" key="3">
    <source>
        <dbReference type="Proteomes" id="UP000822688"/>
    </source>
</evidence>
<keyword evidence="3" id="KW-1185">Reference proteome</keyword>
<comment type="caution">
    <text evidence="2">The sequence shown here is derived from an EMBL/GenBank/DDBJ whole genome shotgun (WGS) entry which is preliminary data.</text>
</comment>
<dbReference type="AlphaFoldDB" id="A0A8T0ID37"/>